<protein>
    <recommendedName>
        <fullName evidence="2">Pvc16 N-terminal domain-containing protein</fullName>
    </recommendedName>
</protein>
<feature type="region of interest" description="Disordered" evidence="1">
    <location>
        <begin position="174"/>
        <end position="220"/>
    </location>
</feature>
<dbReference type="Pfam" id="PF14065">
    <property type="entry name" value="Pvc16_N"/>
    <property type="match status" value="1"/>
</dbReference>
<dbReference type="EMBL" id="JNSL01000005">
    <property type="protein sequence ID" value="KGA21500.1"/>
    <property type="molecule type" value="Genomic_DNA"/>
</dbReference>
<proteinExistence type="predicted"/>
<dbReference type="InterPro" id="IPR025351">
    <property type="entry name" value="Pvc16_N"/>
</dbReference>
<evidence type="ECO:0000256" key="1">
    <source>
        <dbReference type="SAM" id="MobiDB-lite"/>
    </source>
</evidence>
<sequence>MLHLLDEVLETHLRNTVPLDRSIDVSFAIPDREWSTGLARPTISAYLWDIKRDDKRNVGGVELVDRGPTKVRRLVSPRVRVSYFLSVFTGDQRDEHVLLGRLLQGVMKSREISQDIIPVGLTTPGARIELTIGASEGNIARDFWSGVDGKYRPGLDLQIIMPVDTGLGVEAGPPTTGVDIRTSDQRLPTRNSQRVRSFIEEGPTGDAKPGDGASEVDDAS</sequence>
<accession>A0A094QB94</accession>
<evidence type="ECO:0000259" key="2">
    <source>
        <dbReference type="Pfam" id="PF14065"/>
    </source>
</evidence>
<reference evidence="3" key="1">
    <citation type="submission" date="2014-06" db="EMBL/GenBank/DDBJ databases">
        <title>Key roles for freshwater Actinobacteria revealed by deep metagenomic sequencing.</title>
        <authorList>
            <person name="Ghai R."/>
            <person name="Mizuno C.M."/>
            <person name="Picazo A."/>
            <person name="Camacho A."/>
            <person name="Rodriguez-Valera F."/>
        </authorList>
    </citation>
    <scope>NUCLEOTIDE SEQUENCE</scope>
</reference>
<feature type="compositionally biased region" description="Polar residues" evidence="1">
    <location>
        <begin position="185"/>
        <end position="195"/>
    </location>
</feature>
<feature type="domain" description="Pvc16 N-terminal" evidence="2">
    <location>
        <begin position="6"/>
        <end position="174"/>
    </location>
</feature>
<comment type="caution">
    <text evidence="3">The sequence shown here is derived from an EMBL/GenBank/DDBJ whole genome shotgun (WGS) entry which is preliminary data.</text>
</comment>
<evidence type="ECO:0000313" key="3">
    <source>
        <dbReference type="EMBL" id="KGA21500.1"/>
    </source>
</evidence>
<name>A0A094QB94_9ZZZZ</name>
<dbReference type="AlphaFoldDB" id="A0A094QB94"/>
<gene>
    <name evidence="3" type="ORF">GM51_1640</name>
</gene>
<organism evidence="3">
    <name type="scientific">freshwater metagenome</name>
    <dbReference type="NCBI Taxonomy" id="449393"/>
    <lineage>
        <taxon>unclassified sequences</taxon>
        <taxon>metagenomes</taxon>
        <taxon>ecological metagenomes</taxon>
    </lineage>
</organism>